<gene>
    <name evidence="1" type="ORF">NX794_19605</name>
</gene>
<proteinExistence type="predicted"/>
<accession>A0ABT2B4G0</accession>
<keyword evidence="2" id="KW-1185">Reference proteome</keyword>
<evidence type="ECO:0000313" key="1">
    <source>
        <dbReference type="EMBL" id="MCS0603403.1"/>
    </source>
</evidence>
<evidence type="ECO:0008006" key="3">
    <source>
        <dbReference type="Google" id="ProtNLM"/>
    </source>
</evidence>
<evidence type="ECO:0000313" key="2">
    <source>
        <dbReference type="Proteomes" id="UP001205612"/>
    </source>
</evidence>
<dbReference type="Proteomes" id="UP001205612">
    <property type="component" value="Unassembled WGS sequence"/>
</dbReference>
<comment type="caution">
    <text evidence="1">The sequence shown here is derived from an EMBL/GenBank/DDBJ whole genome shotgun (WGS) entry which is preliminary data.</text>
</comment>
<dbReference type="EMBL" id="JANUGP010000014">
    <property type="protein sequence ID" value="MCS0603403.1"/>
    <property type="molecule type" value="Genomic_DNA"/>
</dbReference>
<sequence length="62" mass="7058">MAALLDDPDREVRVSAVHGLARHDDVRCVEAARRLGGPWRPHSAEEYCLDAVGEYERRRDGR</sequence>
<protein>
    <recommendedName>
        <fullName evidence="3">HEAT repeat domain-containing protein</fullName>
    </recommendedName>
</protein>
<name>A0ABT2B4G0_9ACTN</name>
<dbReference type="RefSeq" id="WP_258779880.1">
    <property type="nucleotide sequence ID" value="NZ_JANUGP010000014.1"/>
</dbReference>
<organism evidence="1 2">
    <name type="scientific">Streptomyces pyxinicus</name>
    <dbReference type="NCBI Taxonomy" id="2970331"/>
    <lineage>
        <taxon>Bacteria</taxon>
        <taxon>Bacillati</taxon>
        <taxon>Actinomycetota</taxon>
        <taxon>Actinomycetes</taxon>
        <taxon>Kitasatosporales</taxon>
        <taxon>Streptomycetaceae</taxon>
        <taxon>Streptomyces</taxon>
    </lineage>
</organism>
<reference evidence="1 2" key="1">
    <citation type="submission" date="2022-08" db="EMBL/GenBank/DDBJ databases">
        <authorList>
            <person name="Somphong A."/>
            <person name="Phongsopitanun W."/>
        </authorList>
    </citation>
    <scope>NUCLEOTIDE SEQUENCE [LARGE SCALE GENOMIC DNA]</scope>
    <source>
        <strain evidence="1 2">LP11</strain>
    </source>
</reference>